<dbReference type="SMART" id="SM00530">
    <property type="entry name" value="HTH_XRE"/>
    <property type="match status" value="1"/>
</dbReference>
<dbReference type="AlphaFoldDB" id="A0A544Y1N9"/>
<dbReference type="SUPFAM" id="SSF47413">
    <property type="entry name" value="lambda repressor-like DNA-binding domains"/>
    <property type="match status" value="1"/>
</dbReference>
<dbReference type="RefSeq" id="WP_142625133.1">
    <property type="nucleotide sequence ID" value="NZ_VIRM01000083.1"/>
</dbReference>
<gene>
    <name evidence="2" type="ORF">FLX08_38160</name>
</gene>
<evidence type="ECO:0000313" key="3">
    <source>
        <dbReference type="Proteomes" id="UP000316541"/>
    </source>
</evidence>
<accession>A0A544Y1N9</accession>
<dbReference type="GO" id="GO:0003677">
    <property type="term" value="F:DNA binding"/>
    <property type="evidence" value="ECO:0007669"/>
    <property type="project" value="InterPro"/>
</dbReference>
<dbReference type="Proteomes" id="UP000316541">
    <property type="component" value="Unassembled WGS sequence"/>
</dbReference>
<protein>
    <submittedName>
        <fullName evidence="2">Helix-turn-helix transcriptional regulator</fullName>
    </submittedName>
</protein>
<dbReference type="PANTHER" id="PTHR35010">
    <property type="entry name" value="BLL4672 PROTEIN-RELATED"/>
    <property type="match status" value="1"/>
</dbReference>
<dbReference type="Pfam" id="PF17765">
    <property type="entry name" value="MLTR_LBD"/>
    <property type="match status" value="1"/>
</dbReference>
<reference evidence="2 3" key="1">
    <citation type="submission" date="2019-07" db="EMBL/GenBank/DDBJ databases">
        <title>Microbispora hainanensis DSM 45428.</title>
        <authorList>
            <person name="Thawai C."/>
        </authorList>
    </citation>
    <scope>NUCLEOTIDE SEQUENCE [LARGE SCALE GENOMIC DNA]</scope>
    <source>
        <strain evidence="2 3">DSM 45428</strain>
    </source>
</reference>
<dbReference type="PANTHER" id="PTHR35010:SF2">
    <property type="entry name" value="BLL4672 PROTEIN"/>
    <property type="match status" value="1"/>
</dbReference>
<dbReference type="InterPro" id="IPR010982">
    <property type="entry name" value="Lambda_DNA-bd_dom_sf"/>
</dbReference>
<dbReference type="InterPro" id="IPR041413">
    <property type="entry name" value="MLTR_LBD"/>
</dbReference>
<evidence type="ECO:0000259" key="1">
    <source>
        <dbReference type="PROSITE" id="PS50943"/>
    </source>
</evidence>
<sequence>MTTDETSLGATIRAWRDRLSPTAVGLPAGRVRRAAGLRREELADLAGVSVDYVVRLEQGRATTPSAQVAAALARALQLDAAERDHLYRLAGLQPPSDGMISDHIPPGMQRVLTRLGDAPVAVFAADWRLLWWNRSWAVLLGDPSVLAPEERNLVRSRFPAPSDRGGLAAWPVVSENAEATDRAIVADLRRASGRYPQDARLSGLIRRTLGGNPRFARLWHSGAVGRHAEERKTIRHPVIGDITVDCDVLADPDNDLKIVIYTAIPGSEDETKLDLARVAGVTAGRF</sequence>
<organism evidence="2 3">
    <name type="scientific">Microbispora hainanensis</name>
    <dbReference type="NCBI Taxonomy" id="568844"/>
    <lineage>
        <taxon>Bacteria</taxon>
        <taxon>Bacillati</taxon>
        <taxon>Actinomycetota</taxon>
        <taxon>Actinomycetes</taxon>
        <taxon>Streptosporangiales</taxon>
        <taxon>Streptosporangiaceae</taxon>
        <taxon>Microbispora</taxon>
    </lineage>
</organism>
<feature type="domain" description="HTH cro/C1-type" evidence="1">
    <location>
        <begin position="32"/>
        <end position="83"/>
    </location>
</feature>
<name>A0A544Y1N9_9ACTN</name>
<dbReference type="InterPro" id="IPR001387">
    <property type="entry name" value="Cro/C1-type_HTH"/>
</dbReference>
<dbReference type="CDD" id="cd00093">
    <property type="entry name" value="HTH_XRE"/>
    <property type="match status" value="1"/>
</dbReference>
<dbReference type="Pfam" id="PF13560">
    <property type="entry name" value="HTH_31"/>
    <property type="match status" value="1"/>
</dbReference>
<comment type="caution">
    <text evidence="2">The sequence shown here is derived from an EMBL/GenBank/DDBJ whole genome shotgun (WGS) entry which is preliminary data.</text>
</comment>
<dbReference type="PROSITE" id="PS50943">
    <property type="entry name" value="HTH_CROC1"/>
    <property type="match status" value="1"/>
</dbReference>
<dbReference type="Gene3D" id="3.30.450.180">
    <property type="match status" value="1"/>
</dbReference>
<dbReference type="EMBL" id="VIRM01000083">
    <property type="protein sequence ID" value="TQS10532.1"/>
    <property type="molecule type" value="Genomic_DNA"/>
</dbReference>
<proteinExistence type="predicted"/>
<evidence type="ECO:0000313" key="2">
    <source>
        <dbReference type="EMBL" id="TQS10532.1"/>
    </source>
</evidence>
<dbReference type="Gene3D" id="1.10.260.40">
    <property type="entry name" value="lambda repressor-like DNA-binding domains"/>
    <property type="match status" value="1"/>
</dbReference>